<dbReference type="GO" id="GO:0003700">
    <property type="term" value="F:DNA-binding transcription factor activity"/>
    <property type="evidence" value="ECO:0007669"/>
    <property type="project" value="TreeGrafter"/>
</dbReference>
<proteinExistence type="predicted"/>
<sequence length="334" mass="36489">MQDVADIAGVSLSTVDRILNRRTNVRSSTLQHVLETAERIGFYGSPVIRDRLSEQAPSCTFGFLLNPIQRTLYREFAERLVQRTLDASCVQGTPKVLHIERLSEEMMINGLYRLAEYCQVIAAVVFDTPAIHAALRDLTSQGCAVIAMFTDVTSPECIAFVGADPTKMGRGAGWIMHALSPDHGQVLVLSGSPQYSAHRAYIAGFHSYMSEAPHSRRISPVQYTAENDSQAESLVRAAIAQQQVTGIVMVGGGLEGVIRAVQESVTPLTVIGTESSQSIDRALVAHEVDAVISHPLAEVVEHTVSLMEDFILSGRRGERKNCFVKAEIRISEIV</sequence>
<organism evidence="5 6">
    <name type="scientific">Terasakiispira papahanaumokuakeensis</name>
    <dbReference type="NCBI Taxonomy" id="197479"/>
    <lineage>
        <taxon>Bacteria</taxon>
        <taxon>Pseudomonadati</taxon>
        <taxon>Pseudomonadota</taxon>
        <taxon>Gammaproteobacteria</taxon>
        <taxon>Oceanospirillales</taxon>
        <taxon>Terasakiispira</taxon>
    </lineage>
</organism>
<evidence type="ECO:0000313" key="5">
    <source>
        <dbReference type="EMBL" id="ODC04816.1"/>
    </source>
</evidence>
<dbReference type="Gene3D" id="3.40.50.2300">
    <property type="match status" value="2"/>
</dbReference>
<dbReference type="PROSITE" id="PS50932">
    <property type="entry name" value="HTH_LACI_2"/>
    <property type="match status" value="1"/>
</dbReference>
<reference evidence="5 6" key="1">
    <citation type="submission" date="2016-08" db="EMBL/GenBank/DDBJ databases">
        <authorList>
            <person name="Seilhamer J.J."/>
        </authorList>
    </citation>
    <scope>NUCLEOTIDE SEQUENCE [LARGE SCALE GENOMIC DNA]</scope>
    <source>
        <strain evidence="5 6">PH27A</strain>
    </source>
</reference>
<name>A0A1E2VDC5_9GAMM</name>
<dbReference type="Pfam" id="PF00356">
    <property type="entry name" value="LacI"/>
    <property type="match status" value="1"/>
</dbReference>
<dbReference type="PROSITE" id="PS00356">
    <property type="entry name" value="HTH_LACI_1"/>
    <property type="match status" value="1"/>
</dbReference>
<feature type="domain" description="HTH lacI-type" evidence="4">
    <location>
        <begin position="1"/>
        <end position="53"/>
    </location>
</feature>
<keyword evidence="2" id="KW-0238">DNA-binding</keyword>
<dbReference type="Gene3D" id="1.10.260.40">
    <property type="entry name" value="lambda repressor-like DNA-binding domains"/>
    <property type="match status" value="1"/>
</dbReference>
<dbReference type="GO" id="GO:0000976">
    <property type="term" value="F:transcription cis-regulatory region binding"/>
    <property type="evidence" value="ECO:0007669"/>
    <property type="project" value="TreeGrafter"/>
</dbReference>
<evidence type="ECO:0000256" key="3">
    <source>
        <dbReference type="ARBA" id="ARBA00023163"/>
    </source>
</evidence>
<dbReference type="SMART" id="SM00354">
    <property type="entry name" value="HTH_LACI"/>
    <property type="match status" value="1"/>
</dbReference>
<dbReference type="EMBL" id="MDTQ01000001">
    <property type="protein sequence ID" value="ODC04816.1"/>
    <property type="molecule type" value="Genomic_DNA"/>
</dbReference>
<evidence type="ECO:0000256" key="1">
    <source>
        <dbReference type="ARBA" id="ARBA00023015"/>
    </source>
</evidence>
<keyword evidence="3" id="KW-0804">Transcription</keyword>
<dbReference type="SUPFAM" id="SSF47413">
    <property type="entry name" value="lambda repressor-like DNA-binding domains"/>
    <property type="match status" value="1"/>
</dbReference>
<dbReference type="InterPro" id="IPR000843">
    <property type="entry name" value="HTH_LacI"/>
</dbReference>
<dbReference type="InterPro" id="IPR010982">
    <property type="entry name" value="Lambda_DNA-bd_dom_sf"/>
</dbReference>
<keyword evidence="1" id="KW-0805">Transcription regulation</keyword>
<dbReference type="CDD" id="cd01392">
    <property type="entry name" value="HTH_LacI"/>
    <property type="match status" value="1"/>
</dbReference>
<evidence type="ECO:0000259" key="4">
    <source>
        <dbReference type="PROSITE" id="PS50932"/>
    </source>
</evidence>
<dbReference type="Pfam" id="PF13407">
    <property type="entry name" value="Peripla_BP_4"/>
    <property type="match status" value="1"/>
</dbReference>
<dbReference type="CDD" id="cd06307">
    <property type="entry name" value="PBP1_sugar_binding"/>
    <property type="match status" value="1"/>
</dbReference>
<dbReference type="SUPFAM" id="SSF53822">
    <property type="entry name" value="Periplasmic binding protein-like I"/>
    <property type="match status" value="1"/>
</dbReference>
<evidence type="ECO:0000313" key="6">
    <source>
        <dbReference type="Proteomes" id="UP000094291"/>
    </source>
</evidence>
<dbReference type="STRING" id="197479.BFW38_16050"/>
<protein>
    <recommendedName>
        <fullName evidence="4">HTH lacI-type domain-containing protein</fullName>
    </recommendedName>
</protein>
<gene>
    <name evidence="5" type="ORF">BFW38_16050</name>
</gene>
<dbReference type="PANTHER" id="PTHR30146">
    <property type="entry name" value="LACI-RELATED TRANSCRIPTIONAL REPRESSOR"/>
    <property type="match status" value="1"/>
</dbReference>
<keyword evidence="6" id="KW-1185">Reference proteome</keyword>
<comment type="caution">
    <text evidence="5">The sequence shown here is derived from an EMBL/GenBank/DDBJ whole genome shotgun (WGS) entry which is preliminary data.</text>
</comment>
<dbReference type="PANTHER" id="PTHR30146:SF152">
    <property type="entry name" value="TRANSCRIPTIONAL REGULATORY PROTEIN"/>
    <property type="match status" value="1"/>
</dbReference>
<dbReference type="Proteomes" id="UP000094291">
    <property type="component" value="Unassembled WGS sequence"/>
</dbReference>
<dbReference type="GO" id="GO:0055085">
    <property type="term" value="P:transmembrane transport"/>
    <property type="evidence" value="ECO:0007669"/>
    <property type="project" value="UniProtKB-ARBA"/>
</dbReference>
<dbReference type="InterPro" id="IPR025997">
    <property type="entry name" value="SBP_2_dom"/>
</dbReference>
<dbReference type="AlphaFoldDB" id="A0A1E2VDC5"/>
<dbReference type="InterPro" id="IPR028082">
    <property type="entry name" value="Peripla_BP_I"/>
</dbReference>
<accession>A0A1E2VDC5</accession>
<evidence type="ECO:0000256" key="2">
    <source>
        <dbReference type="ARBA" id="ARBA00023125"/>
    </source>
</evidence>